<reference evidence="1 2" key="1">
    <citation type="submission" date="2024-09" db="EMBL/GenBank/DDBJ databases">
        <title>Laminarin stimulates single cell rates of sulfate reduction while oxygen inhibits transcriptomic activity in coastal marine sediment.</title>
        <authorList>
            <person name="Lindsay M."/>
            <person name="Orcutt B."/>
            <person name="Emerson D."/>
            <person name="Stepanauskas R."/>
            <person name="D'Angelo T."/>
        </authorList>
    </citation>
    <scope>NUCLEOTIDE SEQUENCE [LARGE SCALE GENOMIC DNA]</scope>
    <source>
        <strain evidence="1">SAG AM-311-K15</strain>
    </source>
</reference>
<name>A0ABV6YR95_UNCC1</name>
<evidence type="ECO:0000313" key="2">
    <source>
        <dbReference type="Proteomes" id="UP001594351"/>
    </source>
</evidence>
<accession>A0ABV6YR95</accession>
<organism evidence="1 2">
    <name type="scientific">candidate division CSSED10-310 bacterium</name>
    <dbReference type="NCBI Taxonomy" id="2855610"/>
    <lineage>
        <taxon>Bacteria</taxon>
        <taxon>Bacteria division CSSED10-310</taxon>
    </lineage>
</organism>
<gene>
    <name evidence="1" type="ORF">ACFL27_00835</name>
</gene>
<keyword evidence="2" id="KW-1185">Reference proteome</keyword>
<comment type="caution">
    <text evidence="1">The sequence shown here is derived from an EMBL/GenBank/DDBJ whole genome shotgun (WGS) entry which is preliminary data.</text>
</comment>
<dbReference type="Proteomes" id="UP001594351">
    <property type="component" value="Unassembled WGS sequence"/>
</dbReference>
<proteinExistence type="predicted"/>
<evidence type="ECO:0000313" key="1">
    <source>
        <dbReference type="EMBL" id="MFC1848726.1"/>
    </source>
</evidence>
<sequence>MKEVVGTALTMGEKGKFIKIQSIFINLDHVCKITTAKESISFHFNELENLVQFTVEDIGAKTLENVKLYLNNYIEQEF</sequence>
<protein>
    <submittedName>
        <fullName evidence="1">Uncharacterized protein</fullName>
    </submittedName>
</protein>
<dbReference type="EMBL" id="JBHPBY010000005">
    <property type="protein sequence ID" value="MFC1848726.1"/>
    <property type="molecule type" value="Genomic_DNA"/>
</dbReference>